<evidence type="ECO:0008006" key="4">
    <source>
        <dbReference type="Google" id="ProtNLM"/>
    </source>
</evidence>
<dbReference type="PROSITE" id="PS51257">
    <property type="entry name" value="PROKAR_LIPOPROTEIN"/>
    <property type="match status" value="1"/>
</dbReference>
<gene>
    <name evidence="2" type="ORF">MJO52_19510</name>
</gene>
<dbReference type="Proteomes" id="UP001055658">
    <property type="component" value="Chromosome"/>
</dbReference>
<proteinExistence type="predicted"/>
<evidence type="ECO:0000256" key="1">
    <source>
        <dbReference type="SAM" id="SignalP"/>
    </source>
</evidence>
<protein>
    <recommendedName>
        <fullName evidence="4">Lipoprotein</fullName>
    </recommendedName>
</protein>
<accession>A0ABY4VAC4</accession>
<keyword evidence="1" id="KW-0732">Signal</keyword>
<dbReference type="EMBL" id="CP092418">
    <property type="protein sequence ID" value="USD21223.1"/>
    <property type="molecule type" value="Genomic_DNA"/>
</dbReference>
<organism evidence="2 3">
    <name type="scientific">Microbulbifer variabilis</name>
    <dbReference type="NCBI Taxonomy" id="266805"/>
    <lineage>
        <taxon>Bacteria</taxon>
        <taxon>Pseudomonadati</taxon>
        <taxon>Pseudomonadota</taxon>
        <taxon>Gammaproteobacteria</taxon>
        <taxon>Cellvibrionales</taxon>
        <taxon>Microbulbiferaceae</taxon>
        <taxon>Microbulbifer</taxon>
    </lineage>
</organism>
<feature type="chain" id="PRO_5046958155" description="Lipoprotein" evidence="1">
    <location>
        <begin position="25"/>
        <end position="420"/>
    </location>
</feature>
<evidence type="ECO:0000313" key="2">
    <source>
        <dbReference type="EMBL" id="USD21223.1"/>
    </source>
</evidence>
<evidence type="ECO:0000313" key="3">
    <source>
        <dbReference type="Proteomes" id="UP001055658"/>
    </source>
</evidence>
<sequence>MVRKKNFYSVVAGLFGLITLASCAGNGVREIDKDLMQGSSVRVISGVMNREIQVQRNAPDHYPLFAYFDHIPPNKENYDASLKGELGDAFLYMGAPKFQSNTNLIKGESIVSLAAFSYFPAHPLYLAESLLFEGALDEYVKSRQKWIQIYSKNRADISFIEKNLPEFLGGEVMHKTLKSYLSTKSLFGKMDFRTADFRYGKQLKGNVKKIKEDFLIVVDTGFYMTNDTAAVELVSEYYLYETLTGKLLRQGKAVYFSNVYGRHLVPITSDSRSKIIGKIKNKYDLGSASGVTERVQLSSKIRKEVQRLDKRLELVGEEQSLKNLWTDSDSGKLKAALQEGVEELSAMISAELEGTVCKDASLTARIEEVEPDNFRCLLYENKGRRRERLSIGRESLLISYINNWYPASALYLDWRHIANP</sequence>
<feature type="signal peptide" evidence="1">
    <location>
        <begin position="1"/>
        <end position="24"/>
    </location>
</feature>
<keyword evidence="3" id="KW-1185">Reference proteome</keyword>
<dbReference type="RefSeq" id="WP_252083623.1">
    <property type="nucleotide sequence ID" value="NZ_CP092418.1"/>
</dbReference>
<reference evidence="2" key="1">
    <citation type="submission" date="2022-02" db="EMBL/GenBank/DDBJ databases">
        <title>Coral-associated bacteria.</title>
        <authorList>
            <person name="Tang K."/>
            <person name="Wang X."/>
        </authorList>
    </citation>
    <scope>NUCLEOTIDE SEQUENCE</scope>
    <source>
        <strain evidence="2">SCSIO 43006</strain>
    </source>
</reference>
<name>A0ABY4VAC4_9GAMM</name>